<organism evidence="1">
    <name type="scientific">bioreactor metagenome</name>
    <dbReference type="NCBI Taxonomy" id="1076179"/>
    <lineage>
        <taxon>unclassified sequences</taxon>
        <taxon>metagenomes</taxon>
        <taxon>ecological metagenomes</taxon>
    </lineage>
</organism>
<dbReference type="AlphaFoldDB" id="A0A645FJU8"/>
<sequence>MSGGALTYSPALTPVEKFPGTASISEYGEISWINSPDNIKADDGVVVGCNYGLGQANTDYIKASNYGFSIPENAIIKGIQVIIEKWCGLGEYSQDRIEDSVVKLIKPDGTLSSVNYKQGRWSNNWWVYQYGSNSDLWGETWTLADINNSNFGVAYAASLYGNSGESFGGQIDYIKIKVYYTFQPQAIVVWKPVTATEALAYAAVVTEQNVNSGTIAWYLSDDGANWIQMDINTVETVNFDAVTVFLKCVITSNASISAVAWGGY</sequence>
<gene>
    <name evidence="1" type="ORF">SDC9_161566</name>
</gene>
<reference evidence="1" key="1">
    <citation type="submission" date="2019-08" db="EMBL/GenBank/DDBJ databases">
        <authorList>
            <person name="Kucharzyk K."/>
            <person name="Murdoch R.W."/>
            <person name="Higgins S."/>
            <person name="Loffler F."/>
        </authorList>
    </citation>
    <scope>NUCLEOTIDE SEQUENCE</scope>
</reference>
<name>A0A645FJU8_9ZZZZ</name>
<protein>
    <submittedName>
        <fullName evidence="1">Uncharacterized protein</fullName>
    </submittedName>
</protein>
<dbReference type="EMBL" id="VSSQ01060841">
    <property type="protein sequence ID" value="MPN14240.1"/>
    <property type="molecule type" value="Genomic_DNA"/>
</dbReference>
<proteinExistence type="predicted"/>
<evidence type="ECO:0000313" key="1">
    <source>
        <dbReference type="EMBL" id="MPN14240.1"/>
    </source>
</evidence>
<comment type="caution">
    <text evidence="1">The sequence shown here is derived from an EMBL/GenBank/DDBJ whole genome shotgun (WGS) entry which is preliminary data.</text>
</comment>
<accession>A0A645FJU8</accession>